<evidence type="ECO:0000256" key="3">
    <source>
        <dbReference type="ARBA" id="ARBA00022475"/>
    </source>
</evidence>
<dbReference type="InterPro" id="IPR000045">
    <property type="entry name" value="Prepilin_IV_endopep_pep"/>
</dbReference>
<keyword evidence="3" id="KW-1003">Cell membrane</keyword>
<proteinExistence type="inferred from homology"/>
<evidence type="ECO:0000259" key="8">
    <source>
        <dbReference type="Pfam" id="PF01478"/>
    </source>
</evidence>
<dbReference type="AlphaFoldDB" id="A0A424Z2T2"/>
<feature type="transmembrane region" description="Helical" evidence="7">
    <location>
        <begin position="209"/>
        <end position="226"/>
    </location>
</feature>
<feature type="transmembrane region" description="Helical" evidence="7">
    <location>
        <begin position="96"/>
        <end position="112"/>
    </location>
</feature>
<keyword evidence="5 7" id="KW-1133">Transmembrane helix</keyword>
<comment type="similarity">
    <text evidence="2">Belongs to the peptidase A24 family.</text>
</comment>
<dbReference type="InterPro" id="IPR010627">
    <property type="entry name" value="Prepilin_pept_A24_N"/>
</dbReference>
<feature type="domain" description="Prepilin peptidase A24 N-terminal" evidence="9">
    <location>
        <begin position="7"/>
        <end position="88"/>
    </location>
</feature>
<keyword evidence="4 7" id="KW-0812">Transmembrane</keyword>
<comment type="subcellular location">
    <subcellularLocation>
        <location evidence="1">Cell membrane</location>
        <topology evidence="1">Multi-pass membrane protein</topology>
    </subcellularLocation>
</comment>
<evidence type="ECO:0000256" key="1">
    <source>
        <dbReference type="ARBA" id="ARBA00004651"/>
    </source>
</evidence>
<comment type="caution">
    <text evidence="10">The sequence shown here is derived from an EMBL/GenBank/DDBJ whole genome shotgun (WGS) entry which is preliminary data.</text>
</comment>
<feature type="transmembrane region" description="Helical" evidence="7">
    <location>
        <begin position="235"/>
        <end position="252"/>
    </location>
</feature>
<dbReference type="Pfam" id="PF06750">
    <property type="entry name" value="A24_N_bact"/>
    <property type="match status" value="1"/>
</dbReference>
<name>A0A424Z2T2_9BACT</name>
<evidence type="ECO:0000313" key="10">
    <source>
        <dbReference type="EMBL" id="RQD88474.1"/>
    </source>
</evidence>
<dbReference type="GO" id="GO:0005886">
    <property type="term" value="C:plasma membrane"/>
    <property type="evidence" value="ECO:0007669"/>
    <property type="project" value="UniProtKB-SubCell"/>
</dbReference>
<dbReference type="InterPro" id="IPR050882">
    <property type="entry name" value="Prepilin_peptidase/N-MTase"/>
</dbReference>
<evidence type="ECO:0000313" key="11">
    <source>
        <dbReference type="Proteomes" id="UP000286095"/>
    </source>
</evidence>
<gene>
    <name evidence="10" type="ORF">DZD40_01000</name>
</gene>
<evidence type="ECO:0000256" key="4">
    <source>
        <dbReference type="ARBA" id="ARBA00022692"/>
    </source>
</evidence>
<dbReference type="PANTHER" id="PTHR30487:SF0">
    <property type="entry name" value="PREPILIN LEADER PEPTIDASE_N-METHYLTRANSFERASE-RELATED"/>
    <property type="match status" value="1"/>
</dbReference>
<accession>A0A424Z2T2</accession>
<feature type="transmembrane region" description="Helical" evidence="7">
    <location>
        <begin position="156"/>
        <end position="177"/>
    </location>
</feature>
<reference evidence="10 11" key="1">
    <citation type="submission" date="2018-08" db="EMBL/GenBank/DDBJ databases">
        <title>Survival mechanisms of Campylobacter hepaticus identified by genomic analysis and comparative transcriptomic analysis of in vivo and in vitro derived bacteria.</title>
        <authorList>
            <person name="Van T.T.H."/>
            <person name="Moore R.J."/>
        </authorList>
    </citation>
    <scope>NUCLEOTIDE SEQUENCE [LARGE SCALE GENOMIC DNA]</scope>
    <source>
        <strain evidence="10 11">54L</strain>
    </source>
</reference>
<feature type="domain" description="Prepilin type IV endopeptidase peptidase" evidence="8">
    <location>
        <begin position="102"/>
        <end position="223"/>
    </location>
</feature>
<dbReference type="EMBL" id="QURW01000002">
    <property type="protein sequence ID" value="RQD88474.1"/>
    <property type="molecule type" value="Genomic_DNA"/>
</dbReference>
<evidence type="ECO:0000256" key="7">
    <source>
        <dbReference type="SAM" id="Phobius"/>
    </source>
</evidence>
<evidence type="ECO:0000256" key="6">
    <source>
        <dbReference type="ARBA" id="ARBA00023136"/>
    </source>
</evidence>
<evidence type="ECO:0000256" key="5">
    <source>
        <dbReference type="ARBA" id="ARBA00022989"/>
    </source>
</evidence>
<dbReference type="Proteomes" id="UP000286095">
    <property type="component" value="Unassembled WGS sequence"/>
</dbReference>
<protein>
    <submittedName>
        <fullName evidence="10">Prepilin peptidase</fullName>
    </submittedName>
</protein>
<feature type="transmembrane region" description="Helical" evidence="7">
    <location>
        <begin position="67"/>
        <end position="90"/>
    </location>
</feature>
<dbReference type="GO" id="GO:0004190">
    <property type="term" value="F:aspartic-type endopeptidase activity"/>
    <property type="evidence" value="ECO:0007669"/>
    <property type="project" value="InterPro"/>
</dbReference>
<evidence type="ECO:0000256" key="2">
    <source>
        <dbReference type="ARBA" id="ARBA00005801"/>
    </source>
</evidence>
<feature type="transmembrane region" description="Helical" evidence="7">
    <location>
        <begin position="119"/>
        <end position="136"/>
    </location>
</feature>
<dbReference type="Pfam" id="PF01478">
    <property type="entry name" value="Peptidase_A24"/>
    <property type="match status" value="1"/>
</dbReference>
<dbReference type="STRING" id="1813019.A2J15_02645"/>
<sequence length="259" mass="29922">MIIFIIILGACIGSFCASIASRIIEKKSLLFPYSFCFFCDARLKFYELIPIFSYIFLRARCSHCARILSFSLILNEILGIILLVLVYFLSYSLYDFLFLSLFLFNFLLLSLIDFKLKAVPQSLLLSAFIFALFYGFKNGEIEYLLIFKEFKEGFFLHAFGFAGFVFLLKSFVFYLMHFQKKNEILDNLGDADIIIMACIAGILGFEYAFLTLFLASLFILPCFIFLKNKTSKEQGLPMIPFLNIAFVFILFYKNSGLFL</sequence>
<dbReference type="PANTHER" id="PTHR30487">
    <property type="entry name" value="TYPE 4 PREPILIN-LIKE PROTEINS LEADER PEPTIDE-PROCESSING ENZYME"/>
    <property type="match status" value="1"/>
</dbReference>
<dbReference type="GO" id="GO:0006465">
    <property type="term" value="P:signal peptide processing"/>
    <property type="evidence" value="ECO:0007669"/>
    <property type="project" value="TreeGrafter"/>
</dbReference>
<dbReference type="RefSeq" id="WP_124134372.1">
    <property type="nucleotide sequence ID" value="NZ_QURW01000002.1"/>
</dbReference>
<organism evidence="10 11">
    <name type="scientific">Campylobacter hepaticus</name>
    <dbReference type="NCBI Taxonomy" id="1813019"/>
    <lineage>
        <taxon>Bacteria</taxon>
        <taxon>Pseudomonadati</taxon>
        <taxon>Campylobacterota</taxon>
        <taxon>Epsilonproteobacteria</taxon>
        <taxon>Campylobacterales</taxon>
        <taxon>Campylobacteraceae</taxon>
        <taxon>Campylobacter</taxon>
    </lineage>
</organism>
<keyword evidence="6 7" id="KW-0472">Membrane</keyword>
<evidence type="ECO:0000259" key="9">
    <source>
        <dbReference type="Pfam" id="PF06750"/>
    </source>
</evidence>